<dbReference type="InterPro" id="IPR035647">
    <property type="entry name" value="EFG_III/V"/>
</dbReference>
<dbReference type="InterPro" id="IPR006297">
    <property type="entry name" value="EF-4"/>
</dbReference>
<dbReference type="PROSITE" id="PS51722">
    <property type="entry name" value="G_TR_2"/>
    <property type="match status" value="1"/>
</dbReference>
<keyword evidence="5 6" id="KW-0342">GTP-binding</keyword>
<evidence type="ECO:0000259" key="8">
    <source>
        <dbReference type="PROSITE" id="PS51722"/>
    </source>
</evidence>
<dbReference type="PRINTS" id="PR00315">
    <property type="entry name" value="ELONGATNFCT"/>
</dbReference>
<dbReference type="Pfam" id="PF00679">
    <property type="entry name" value="EFG_C"/>
    <property type="match status" value="1"/>
</dbReference>
<dbReference type="HAMAP" id="MF_03138">
    <property type="entry name" value="GUFP"/>
    <property type="match status" value="1"/>
</dbReference>
<dbReference type="EMBL" id="KZ155774">
    <property type="protein sequence ID" value="OUS48309.1"/>
    <property type="molecule type" value="Genomic_DNA"/>
</dbReference>
<dbReference type="GO" id="GO:0009507">
    <property type="term" value="C:chloroplast"/>
    <property type="evidence" value="ECO:0007669"/>
    <property type="project" value="UniProtKB-SubCell"/>
</dbReference>
<dbReference type="FunFam" id="3.30.70.2570:FF:000001">
    <property type="entry name" value="Translation factor GUF1, mitochondrial"/>
    <property type="match status" value="1"/>
</dbReference>
<dbReference type="GO" id="GO:0006412">
    <property type="term" value="P:translation"/>
    <property type="evidence" value="ECO:0007669"/>
    <property type="project" value="UniProtKB-KW"/>
</dbReference>
<keyword evidence="6" id="KW-0150">Chloroplast</keyword>
<dbReference type="EC" id="3.6.5.n1" evidence="6"/>
<comment type="subcellular location">
    <subcellularLocation>
        <location evidence="6">Plastid</location>
        <location evidence="6">Chloroplast</location>
    </subcellularLocation>
</comment>
<dbReference type="NCBIfam" id="TIGR01393">
    <property type="entry name" value="lepA"/>
    <property type="match status" value="1"/>
</dbReference>
<feature type="binding site" evidence="6">
    <location>
        <begin position="181"/>
        <end position="184"/>
    </location>
    <ligand>
        <name>GTP</name>
        <dbReference type="ChEBI" id="CHEBI:37565"/>
    </ligand>
</feature>
<evidence type="ECO:0000256" key="3">
    <source>
        <dbReference type="ARBA" id="ARBA00022801"/>
    </source>
</evidence>
<evidence type="ECO:0000256" key="4">
    <source>
        <dbReference type="ARBA" id="ARBA00022917"/>
    </source>
</evidence>
<dbReference type="Gene3D" id="2.40.30.10">
    <property type="entry name" value="Translation factors"/>
    <property type="match status" value="1"/>
</dbReference>
<feature type="domain" description="Tr-type G" evidence="8">
    <location>
        <begin position="52"/>
        <end position="234"/>
    </location>
</feature>
<dbReference type="InterPro" id="IPR027518">
    <property type="entry name" value="GUFP"/>
</dbReference>
<proteinExistence type="inferred from homology"/>
<keyword evidence="2 6" id="KW-0547">Nucleotide-binding</keyword>
<feature type="region of interest" description="Disordered" evidence="7">
    <location>
        <begin position="1"/>
        <end position="47"/>
    </location>
</feature>
<dbReference type="InterPro" id="IPR031157">
    <property type="entry name" value="G_TR_CS"/>
</dbReference>
<dbReference type="NCBIfam" id="TIGR00231">
    <property type="entry name" value="small_GTP"/>
    <property type="match status" value="1"/>
</dbReference>
<protein>
    <recommendedName>
        <fullName evidence="6">Translation factor GUF1 homolog, chloroplastic</fullName>
        <ecNumber evidence="6">3.6.5.n1</ecNumber>
    </recommendedName>
    <alternativeName>
        <fullName evidence="6">Elongation factor 4 homolog</fullName>
        <shortName evidence="6">EF-4</shortName>
    </alternativeName>
    <alternativeName>
        <fullName evidence="6">GTPase GUF1 homolog</fullName>
    </alternativeName>
    <alternativeName>
        <fullName evidence="6">Ribosomal back-translocase</fullName>
    </alternativeName>
</protein>
<comment type="catalytic activity">
    <reaction evidence="6">
        <text>GTP + H2O = GDP + phosphate + H(+)</text>
        <dbReference type="Rhea" id="RHEA:19669"/>
        <dbReference type="ChEBI" id="CHEBI:15377"/>
        <dbReference type="ChEBI" id="CHEBI:15378"/>
        <dbReference type="ChEBI" id="CHEBI:37565"/>
        <dbReference type="ChEBI" id="CHEBI:43474"/>
        <dbReference type="ChEBI" id="CHEBI:58189"/>
        <dbReference type="EC" id="3.6.5.n1"/>
    </reaction>
</comment>
<dbReference type="CDD" id="cd01890">
    <property type="entry name" value="LepA"/>
    <property type="match status" value="1"/>
</dbReference>
<sequence length="653" mass="71774">MRANARPGVATARRGAGTRTRATTPKTSTAPKGPTKESESATAGAVARVPPSRVRNFSIIAHIDHGKSTLADTLLSKTNTVKARDMKAQVLDSMELERERGITIKLNSARMDYVARDGELYVLNLIDTPGHVDFTYEVSRSLAACEGALLVVDSSQGVEAQTVANVYLALENDLEIFTVLNKIDLPGSEPDRVKQEIEDVLGLDASDAILASAKANIGMDEILERIVEIVPPPRDTPDEPFRALVFDSYFDPYRGVVAVFRVMDGTVKTGDAMKMMATGAQFSADEIGVMRPDKVPVQELGPGEVGYIIGGIKSVADARVGDTITTQKNAAKEALPGYSQATPMVFAGIFPVDTDRYDDLRESLGRLQINDASLSFEPEQSSAMGTGFRCGFLGLLHMEIIQERLEREYDLDLITTSPSVVYHVYRTDGTMESISNPAELAEPELRDRIEEPYCRLDMIAPSDYVGTLMELATQRRGEFIDMTYLSQSRTSIKFDIPLAEVVTNYFDEMKSRSRGYASMEYSMTGYRESDLVRLDVLINQEPADPLAVITHRSKAYSIGRQLVDQLKLLIPRQMFRIPIQAAIGNKVIASSSISAMRKDVLAKCYGGDISRKKKLLKKQAAGKKRMKQFGKVEVPQEAFLAVLKVDPNKGGGE</sequence>
<dbReference type="Gene3D" id="3.40.50.300">
    <property type="entry name" value="P-loop containing nucleotide triphosphate hydrolases"/>
    <property type="match status" value="1"/>
</dbReference>
<dbReference type="Proteomes" id="UP000195557">
    <property type="component" value="Unassembled WGS sequence"/>
</dbReference>
<dbReference type="InterPro" id="IPR000640">
    <property type="entry name" value="EFG_V-like"/>
</dbReference>
<dbReference type="Pfam" id="PF00009">
    <property type="entry name" value="GTP_EFTU"/>
    <property type="match status" value="1"/>
</dbReference>
<feature type="compositionally biased region" description="Low complexity" evidence="7">
    <location>
        <begin position="1"/>
        <end position="33"/>
    </location>
</feature>
<dbReference type="FunFam" id="2.40.30.10:FF:000015">
    <property type="entry name" value="Translation factor GUF1, mitochondrial"/>
    <property type="match status" value="1"/>
</dbReference>
<dbReference type="FunFam" id="3.30.70.870:FF:000004">
    <property type="entry name" value="Translation factor GUF1, mitochondrial"/>
    <property type="match status" value="1"/>
</dbReference>
<dbReference type="InterPro" id="IPR038363">
    <property type="entry name" value="LepA_C_sf"/>
</dbReference>
<dbReference type="CDD" id="cd16260">
    <property type="entry name" value="EF4_III"/>
    <property type="match status" value="1"/>
</dbReference>
<dbReference type="Pfam" id="PF03144">
    <property type="entry name" value="GTP_EFTU_D2"/>
    <property type="match status" value="1"/>
</dbReference>
<accession>A0A1Y5IFH3</accession>
<dbReference type="InterPro" id="IPR004161">
    <property type="entry name" value="EFTu-like_2"/>
</dbReference>
<dbReference type="PROSITE" id="PS00301">
    <property type="entry name" value="G_TR_1"/>
    <property type="match status" value="1"/>
</dbReference>
<dbReference type="SUPFAM" id="SSF50447">
    <property type="entry name" value="Translation proteins"/>
    <property type="match status" value="1"/>
</dbReference>
<evidence type="ECO:0000313" key="9">
    <source>
        <dbReference type="EMBL" id="OUS48309.1"/>
    </source>
</evidence>
<dbReference type="HAMAP" id="MF_00071">
    <property type="entry name" value="LepA"/>
    <property type="match status" value="1"/>
</dbReference>
<keyword evidence="3 6" id="KW-0378">Hydrolase</keyword>
<evidence type="ECO:0000256" key="2">
    <source>
        <dbReference type="ARBA" id="ARBA00022741"/>
    </source>
</evidence>
<evidence type="ECO:0000256" key="1">
    <source>
        <dbReference type="ARBA" id="ARBA00005454"/>
    </source>
</evidence>
<dbReference type="Pfam" id="PF06421">
    <property type="entry name" value="LepA_C"/>
    <property type="match status" value="1"/>
</dbReference>
<dbReference type="FunFam" id="3.40.50.300:FF:000078">
    <property type="entry name" value="Elongation factor 4"/>
    <property type="match status" value="1"/>
</dbReference>
<dbReference type="InterPro" id="IPR000795">
    <property type="entry name" value="T_Tr_GTP-bd_dom"/>
</dbReference>
<dbReference type="SUPFAM" id="SSF54980">
    <property type="entry name" value="EF-G C-terminal domain-like"/>
    <property type="match status" value="2"/>
</dbReference>
<dbReference type="GO" id="GO:0043022">
    <property type="term" value="F:ribosome binding"/>
    <property type="evidence" value="ECO:0007669"/>
    <property type="project" value="TreeGrafter"/>
</dbReference>
<dbReference type="Gene3D" id="3.30.70.240">
    <property type="match status" value="1"/>
</dbReference>
<gene>
    <name evidence="9" type="ORF">BE221DRAFT_189570</name>
</gene>
<comment type="similarity">
    <text evidence="1 6">Belongs to the TRAFAC class translation factor GTPase superfamily. Classic translation factor GTPase family. LepA subfamily.</text>
</comment>
<keyword evidence="6" id="KW-0934">Plastid</keyword>
<evidence type="ECO:0000256" key="5">
    <source>
        <dbReference type="ARBA" id="ARBA00023134"/>
    </source>
</evidence>
<dbReference type="AlphaFoldDB" id="A0A1Y5IFH3"/>
<name>A0A1Y5IFH3_OSTTA</name>
<comment type="function">
    <text evidence="6">Promotes chloroplast protein synthesis. May act as a fidelity factor of the translation reaction, by catalyzing a one-codon backward translocation of tRNAs on improperly translocated ribosomes.</text>
</comment>
<feature type="binding site" evidence="6">
    <location>
        <begin position="61"/>
        <end position="68"/>
    </location>
    <ligand>
        <name>GTP</name>
        <dbReference type="ChEBI" id="CHEBI:37565"/>
    </ligand>
</feature>
<dbReference type="SUPFAM" id="SSF52540">
    <property type="entry name" value="P-loop containing nucleoside triphosphate hydrolases"/>
    <property type="match status" value="1"/>
</dbReference>
<organism evidence="9">
    <name type="scientific">Ostreococcus tauri</name>
    <name type="common">Marine green alga</name>
    <dbReference type="NCBI Taxonomy" id="70448"/>
    <lineage>
        <taxon>Eukaryota</taxon>
        <taxon>Viridiplantae</taxon>
        <taxon>Chlorophyta</taxon>
        <taxon>Mamiellophyceae</taxon>
        <taxon>Mamiellales</taxon>
        <taxon>Bathycoccaceae</taxon>
        <taxon>Ostreococcus</taxon>
    </lineage>
</organism>
<dbReference type="PANTHER" id="PTHR43512:SF4">
    <property type="entry name" value="TRANSLATION FACTOR GUF1 HOMOLOG, CHLOROPLASTIC"/>
    <property type="match status" value="1"/>
</dbReference>
<feature type="binding site" evidence="6">
    <location>
        <begin position="127"/>
        <end position="131"/>
    </location>
    <ligand>
        <name>GTP</name>
        <dbReference type="ChEBI" id="CHEBI:37565"/>
    </ligand>
</feature>
<dbReference type="PANTHER" id="PTHR43512">
    <property type="entry name" value="TRANSLATION FACTOR GUF1-RELATED"/>
    <property type="match status" value="1"/>
</dbReference>
<dbReference type="GO" id="GO:0045727">
    <property type="term" value="P:positive regulation of translation"/>
    <property type="evidence" value="ECO:0007669"/>
    <property type="project" value="UniProtKB-UniRule"/>
</dbReference>
<dbReference type="Gene3D" id="3.30.70.870">
    <property type="entry name" value="Elongation Factor G (Translational Gtpase), domain 3"/>
    <property type="match status" value="1"/>
</dbReference>
<dbReference type="InterPro" id="IPR005225">
    <property type="entry name" value="Small_GTP-bd"/>
</dbReference>
<dbReference type="InterPro" id="IPR013842">
    <property type="entry name" value="LepA_CTD"/>
</dbReference>
<dbReference type="CDD" id="cd03699">
    <property type="entry name" value="EF4_II"/>
    <property type="match status" value="1"/>
</dbReference>
<evidence type="ECO:0000256" key="6">
    <source>
        <dbReference type="HAMAP-Rule" id="MF_03138"/>
    </source>
</evidence>
<dbReference type="CDD" id="cd03709">
    <property type="entry name" value="lepA_C"/>
    <property type="match status" value="1"/>
</dbReference>
<reference evidence="9" key="1">
    <citation type="submission" date="2017-04" db="EMBL/GenBank/DDBJ databases">
        <title>Population genomics of picophytoplankton unveils novel chromosome hypervariability.</title>
        <authorList>
            <consortium name="DOE Joint Genome Institute"/>
            <person name="Blanc-Mathieu R."/>
            <person name="Krasovec M."/>
            <person name="Hebrard M."/>
            <person name="Yau S."/>
            <person name="Desgranges E."/>
            <person name="Martin J."/>
            <person name="Schackwitz W."/>
            <person name="Kuo A."/>
            <person name="Salin G."/>
            <person name="Donnadieu C."/>
            <person name="Desdevises Y."/>
            <person name="Sanchez-Ferandin S."/>
            <person name="Moreau H."/>
            <person name="Rivals E."/>
            <person name="Grigoriev I.V."/>
            <person name="Grimsley N."/>
            <person name="Eyre-Walker A."/>
            <person name="Piganeau G."/>
        </authorList>
    </citation>
    <scope>NUCLEOTIDE SEQUENCE [LARGE SCALE GENOMIC DNA]</scope>
    <source>
        <strain evidence="9">RCC 1115</strain>
    </source>
</reference>
<dbReference type="InterPro" id="IPR027417">
    <property type="entry name" value="P-loop_NTPase"/>
</dbReference>
<keyword evidence="4 6" id="KW-0648">Protein biosynthesis</keyword>
<dbReference type="GO" id="GO:0005525">
    <property type="term" value="F:GTP binding"/>
    <property type="evidence" value="ECO:0007669"/>
    <property type="project" value="UniProtKB-UniRule"/>
</dbReference>
<dbReference type="InterPro" id="IPR035654">
    <property type="entry name" value="LepA_IV"/>
</dbReference>
<dbReference type="InterPro" id="IPR009000">
    <property type="entry name" value="Transl_B-barrel_sf"/>
</dbReference>
<dbReference type="GO" id="GO:0003924">
    <property type="term" value="F:GTPase activity"/>
    <property type="evidence" value="ECO:0007669"/>
    <property type="project" value="UniProtKB-UniRule"/>
</dbReference>
<dbReference type="eggNOG" id="KOG0462">
    <property type="taxonomic scope" value="Eukaryota"/>
</dbReference>
<dbReference type="Gene3D" id="3.30.70.2570">
    <property type="entry name" value="Elongation factor 4, C-terminal domain"/>
    <property type="match status" value="1"/>
</dbReference>
<evidence type="ECO:0000256" key="7">
    <source>
        <dbReference type="SAM" id="MobiDB-lite"/>
    </source>
</evidence>